<dbReference type="RefSeq" id="WP_346581183.1">
    <property type="nucleotide sequence ID" value="NZ_JBDJLH010000002.1"/>
</dbReference>
<feature type="chain" id="PRO_5045374201" evidence="1">
    <location>
        <begin position="21"/>
        <end position="440"/>
    </location>
</feature>
<dbReference type="EMBL" id="JBDJNQ010000004">
    <property type="protein sequence ID" value="MEN5377552.1"/>
    <property type="molecule type" value="Genomic_DNA"/>
</dbReference>
<dbReference type="Pfam" id="PF00144">
    <property type="entry name" value="Beta-lactamase"/>
    <property type="match status" value="1"/>
</dbReference>
<evidence type="ECO:0000313" key="3">
    <source>
        <dbReference type="EMBL" id="MEN5377552.1"/>
    </source>
</evidence>
<dbReference type="Gene3D" id="3.40.710.10">
    <property type="entry name" value="DD-peptidase/beta-lactamase superfamily"/>
    <property type="match status" value="1"/>
</dbReference>
<dbReference type="InterPro" id="IPR012338">
    <property type="entry name" value="Beta-lactam/transpept-like"/>
</dbReference>
<dbReference type="PANTHER" id="PTHR46825">
    <property type="entry name" value="D-ALANYL-D-ALANINE-CARBOXYPEPTIDASE/ENDOPEPTIDASE AMPH"/>
    <property type="match status" value="1"/>
</dbReference>
<comment type="caution">
    <text evidence="3">The sequence shown here is derived from an EMBL/GenBank/DDBJ whole genome shotgun (WGS) entry which is preliminary data.</text>
</comment>
<name>A0ABV0BSI5_9SPHI</name>
<sequence>MMKKYLFLLSCFFVSTLTNAQQFDTNKLDLYFSSLEKANKFMGTVAVSKNEKIIYSRSIGYSNFENNTRSNANTKYRIGSISKTFTAVLIMKAVEEKKLDLAQHIDKFFPSLTNASAITIGHLLSHRSGIHDFTDDENYVNWSYTPKGEKEMMAFIEKGGSDFQPDTKSEYSNSNYVLLTYILEKTYKTSYATLLKKCITDPFSLKNTYFGGSINTSNNEAKSYTFENNWIAAKETDTSIPLGAGAIVSNPLDLIKFSDALFSGKILKAESLALMENIQDGHGLGLFKQPFYDKQGFGHRGGIDKFTAVFSYFPSDHISFALTSNGSNYNNNEVAVTVLNAIFCKPFEIPEFSTYQINAEELAKYNGVYASAQIPIKITITNDGKNLTAQADGQTSMQLECTAENIFKFDKAGIVLEFKPRENVMILKQGGGQYIFNKEK</sequence>
<organism evidence="3 4">
    <name type="scientific">Sphingobacterium kitahiroshimense</name>
    <dbReference type="NCBI Taxonomy" id="470446"/>
    <lineage>
        <taxon>Bacteria</taxon>
        <taxon>Pseudomonadati</taxon>
        <taxon>Bacteroidota</taxon>
        <taxon>Sphingobacteriia</taxon>
        <taxon>Sphingobacteriales</taxon>
        <taxon>Sphingobacteriaceae</taxon>
        <taxon>Sphingobacterium</taxon>
    </lineage>
</organism>
<dbReference type="SUPFAM" id="SSF56601">
    <property type="entry name" value="beta-lactamase/transpeptidase-like"/>
    <property type="match status" value="1"/>
</dbReference>
<keyword evidence="1" id="KW-0732">Signal</keyword>
<dbReference type="PANTHER" id="PTHR46825:SF9">
    <property type="entry name" value="BETA-LACTAMASE-RELATED DOMAIN-CONTAINING PROTEIN"/>
    <property type="match status" value="1"/>
</dbReference>
<feature type="signal peptide" evidence="1">
    <location>
        <begin position="1"/>
        <end position="20"/>
    </location>
</feature>
<reference evidence="3 4" key="1">
    <citation type="submission" date="2024-04" db="EMBL/GenBank/DDBJ databases">
        <title>WGS of bacteria from Torrens River.</title>
        <authorList>
            <person name="Wyrsch E.R."/>
            <person name="Drigo B."/>
        </authorList>
    </citation>
    <scope>NUCLEOTIDE SEQUENCE [LARGE SCALE GENOMIC DNA]</scope>
    <source>
        <strain evidence="3 4">TWI391</strain>
    </source>
</reference>
<dbReference type="Proteomes" id="UP001409291">
    <property type="component" value="Unassembled WGS sequence"/>
</dbReference>
<evidence type="ECO:0000313" key="4">
    <source>
        <dbReference type="Proteomes" id="UP001409291"/>
    </source>
</evidence>
<keyword evidence="4" id="KW-1185">Reference proteome</keyword>
<dbReference type="GO" id="GO:0016787">
    <property type="term" value="F:hydrolase activity"/>
    <property type="evidence" value="ECO:0007669"/>
    <property type="project" value="UniProtKB-KW"/>
</dbReference>
<proteinExistence type="predicted"/>
<evidence type="ECO:0000256" key="1">
    <source>
        <dbReference type="SAM" id="SignalP"/>
    </source>
</evidence>
<evidence type="ECO:0000259" key="2">
    <source>
        <dbReference type="Pfam" id="PF00144"/>
    </source>
</evidence>
<gene>
    <name evidence="3" type="ORF">ABE541_09785</name>
</gene>
<keyword evidence="3" id="KW-0378">Hydrolase</keyword>
<protein>
    <submittedName>
        <fullName evidence="3">Serine hydrolase domain-containing protein</fullName>
        <ecNumber evidence="3">3.1.1.103</ecNumber>
    </submittedName>
</protein>
<dbReference type="InterPro" id="IPR050491">
    <property type="entry name" value="AmpC-like"/>
</dbReference>
<dbReference type="InterPro" id="IPR001466">
    <property type="entry name" value="Beta-lactam-related"/>
</dbReference>
<feature type="domain" description="Beta-lactamase-related" evidence="2">
    <location>
        <begin position="44"/>
        <end position="332"/>
    </location>
</feature>
<dbReference type="EC" id="3.1.1.103" evidence="3"/>
<accession>A0ABV0BSI5</accession>